<dbReference type="GO" id="GO:0005829">
    <property type="term" value="C:cytosol"/>
    <property type="evidence" value="ECO:0007669"/>
    <property type="project" value="TreeGrafter"/>
</dbReference>
<dbReference type="GO" id="GO:0008767">
    <property type="term" value="F:UDP-galactopyranose mutase activity"/>
    <property type="evidence" value="ECO:0007669"/>
    <property type="project" value="TreeGrafter"/>
</dbReference>
<protein>
    <submittedName>
        <fullName evidence="2">NAD(P)-binding Rossmann-like domain-containing protein</fullName>
    </submittedName>
    <submittedName>
        <fullName evidence="1">Protoporphyrinogen oxidase</fullName>
    </submittedName>
</protein>
<dbReference type="GO" id="GO:0050660">
    <property type="term" value="F:flavin adenine dinucleotide binding"/>
    <property type="evidence" value="ECO:0007669"/>
    <property type="project" value="TreeGrafter"/>
</dbReference>
<reference evidence="3" key="1">
    <citation type="submission" date="2016-10" db="EMBL/GenBank/DDBJ databases">
        <authorList>
            <person name="Wibberg D."/>
        </authorList>
    </citation>
    <scope>NUCLEOTIDE SEQUENCE [LARGE SCALE GENOMIC DNA]</scope>
</reference>
<proteinExistence type="predicted"/>
<dbReference type="RefSeq" id="WP_072377435.1">
    <property type="nucleotide sequence ID" value="NZ_FNXB01000018.1"/>
</dbReference>
<dbReference type="Proteomes" id="UP000198939">
    <property type="component" value="Unassembled WGS sequence"/>
</dbReference>
<dbReference type="STRING" id="501024.RTCCBAU85039_3657"/>
<dbReference type="EMBL" id="FOCV01000015">
    <property type="protein sequence ID" value="SEO32222.1"/>
    <property type="molecule type" value="Genomic_DNA"/>
</dbReference>
<dbReference type="EMBL" id="FNXB01000018">
    <property type="protein sequence ID" value="SEI00699.1"/>
    <property type="molecule type" value="Genomic_DNA"/>
</dbReference>
<reference evidence="1" key="3">
    <citation type="submission" date="2016-10" db="EMBL/GenBank/DDBJ databases">
        <authorList>
            <person name="de Groot N.N."/>
        </authorList>
    </citation>
    <scope>NUCLEOTIDE SEQUENCE [LARGE SCALE GENOMIC DNA]</scope>
    <source>
        <strain evidence="1">CCBAU85039</strain>
    </source>
</reference>
<gene>
    <name evidence="1" type="ORF">RTCCBAU85039_3657</name>
    <name evidence="2" type="ORF">SAMN05216228_101551</name>
</gene>
<dbReference type="PANTHER" id="PTHR21197">
    <property type="entry name" value="UDP-GALACTOPYRANOSE MUTASE"/>
    <property type="match status" value="1"/>
</dbReference>
<dbReference type="PANTHER" id="PTHR21197:SF0">
    <property type="entry name" value="UDP-GALACTOPYRANOSE MUTASE"/>
    <property type="match status" value="1"/>
</dbReference>
<dbReference type="OrthoDB" id="7495318at2"/>
<dbReference type="InterPro" id="IPR036188">
    <property type="entry name" value="FAD/NAD-bd_sf"/>
</dbReference>
<keyword evidence="4" id="KW-1185">Reference proteome</keyword>
<dbReference type="Gene3D" id="3.50.50.60">
    <property type="entry name" value="FAD/NAD(P)-binding domain"/>
    <property type="match status" value="1"/>
</dbReference>
<dbReference type="Proteomes" id="UP000183063">
    <property type="component" value="Unassembled WGS sequence"/>
</dbReference>
<evidence type="ECO:0000313" key="4">
    <source>
        <dbReference type="Proteomes" id="UP000198939"/>
    </source>
</evidence>
<evidence type="ECO:0000313" key="2">
    <source>
        <dbReference type="EMBL" id="SEO32222.1"/>
    </source>
</evidence>
<evidence type="ECO:0000313" key="1">
    <source>
        <dbReference type="EMBL" id="SEI00699.1"/>
    </source>
</evidence>
<reference evidence="2 4" key="2">
    <citation type="submission" date="2016-10" db="EMBL/GenBank/DDBJ databases">
        <authorList>
            <person name="Varghese N."/>
            <person name="Submissions S."/>
        </authorList>
    </citation>
    <scope>NUCLEOTIDE SEQUENCE [LARGE SCALE GENOMIC DNA]</scope>
    <source>
        <strain evidence="2 4">CGMCC 1.7071</strain>
    </source>
</reference>
<dbReference type="SUPFAM" id="SSF51905">
    <property type="entry name" value="FAD/NAD(P)-binding domain"/>
    <property type="match status" value="1"/>
</dbReference>
<dbReference type="Pfam" id="PF13450">
    <property type="entry name" value="NAD_binding_8"/>
    <property type="match status" value="1"/>
</dbReference>
<evidence type="ECO:0000313" key="3">
    <source>
        <dbReference type="Proteomes" id="UP000183063"/>
    </source>
</evidence>
<dbReference type="AlphaFoldDB" id="A0A1H8NRG3"/>
<name>A0A1H8NRG3_9HYPH</name>
<sequence length="448" mass="49330">MDDASRQAMQVSGVQHFDVIVLGAGISGLVAASILANGGERVVVVDDYGHTGGNHMDWTSPEGYTFDVGSLIFQDDSPLIRHFPELLPYYVPIDPSWGRLNPQGRITTYPISIRDDILAAGPIGLVRIFASVLFARVFERRMGNARDFARYWIGSYLLHRSGLETYMKRFYGLAAEDIDLDLARKRMLWISEYASVINLTRRAFKRRRVAGAKNRQMARPKEGFATLYEPAARRLERDGVVFQLSAGMRAVEKTPNGFELSLGHGVVSAQRIISTVPIAIAEKLCGMVSQPVLKTITLIALYFSFSGERGFTQSIIYNFSHSGAWKRLTVYSDFYGRVNGREYFAVEVIAGHVGDVDEAEGDFREHACSNGMFAGDLKLEGSQVLDNAYPIYSKGAAENAANAIAKLRMFGIESIGRQGGFNYQPTARVSTIDVEAAIGASGGHLGNR</sequence>
<accession>A0A1H8NRG3</accession>
<organism evidence="1 3">
    <name type="scientific">Rhizobium tibeticum</name>
    <dbReference type="NCBI Taxonomy" id="501024"/>
    <lineage>
        <taxon>Bacteria</taxon>
        <taxon>Pseudomonadati</taxon>
        <taxon>Pseudomonadota</taxon>
        <taxon>Alphaproteobacteria</taxon>
        <taxon>Hyphomicrobiales</taxon>
        <taxon>Rhizobiaceae</taxon>
        <taxon>Rhizobium/Agrobacterium group</taxon>
        <taxon>Rhizobium</taxon>
    </lineage>
</organism>